<dbReference type="RefSeq" id="XP_017986870.1">
    <property type="nucleotide sequence ID" value="XM_018131242.1"/>
</dbReference>
<dbReference type="Pfam" id="PF24916">
    <property type="entry name" value="HEAT_GCN1_fung"/>
    <property type="match status" value="1"/>
</dbReference>
<evidence type="ECO:0000256" key="3">
    <source>
        <dbReference type="ARBA" id="ARBA00072275"/>
    </source>
</evidence>
<dbReference type="GO" id="GO:0005829">
    <property type="term" value="C:cytosol"/>
    <property type="evidence" value="ECO:0007669"/>
    <property type="project" value="TreeGrafter"/>
</dbReference>
<dbReference type="Pfam" id="PF24984">
    <property type="entry name" value="HEAT_EF3_GNC1"/>
    <property type="match status" value="1"/>
</dbReference>
<dbReference type="GO" id="GO:0030295">
    <property type="term" value="F:protein kinase activator activity"/>
    <property type="evidence" value="ECO:0007669"/>
    <property type="project" value="UniProtKB-ARBA"/>
</dbReference>
<dbReference type="Gene3D" id="1.25.10.10">
    <property type="entry name" value="Leucine-rich Repeat Variant"/>
    <property type="match status" value="5"/>
</dbReference>
<feature type="repeat" description="HEAT" evidence="4">
    <location>
        <begin position="1410"/>
        <end position="1448"/>
    </location>
</feature>
<evidence type="ECO:0000256" key="1">
    <source>
        <dbReference type="ARBA" id="ARBA00007366"/>
    </source>
</evidence>
<feature type="repeat" description="HEAT" evidence="4">
    <location>
        <begin position="1489"/>
        <end position="1527"/>
    </location>
</feature>
<dbReference type="OrthoDB" id="5148094at2759"/>
<dbReference type="GeneID" id="28723097"/>
<gene>
    <name evidence="6" type="ORF">AW171_hschr31733</name>
</gene>
<dbReference type="FunFam" id="1.25.10.10:FF:000090">
    <property type="entry name" value="eIF-2-alpha kinase activator GCN1"/>
    <property type="match status" value="1"/>
</dbReference>
<feature type="repeat" description="HEAT" evidence="4">
    <location>
        <begin position="1646"/>
        <end position="1685"/>
    </location>
</feature>
<dbReference type="EMBL" id="CP014243">
    <property type="protein sequence ID" value="AMD19874.1"/>
    <property type="molecule type" value="Genomic_DNA"/>
</dbReference>
<dbReference type="GO" id="GO:0034198">
    <property type="term" value="P:cellular response to amino acid starvation"/>
    <property type="evidence" value="ECO:0007669"/>
    <property type="project" value="TreeGrafter"/>
</dbReference>
<dbReference type="Pfam" id="PF23271">
    <property type="entry name" value="HEAT_GCN1"/>
    <property type="match status" value="1"/>
</dbReference>
<reference evidence="6 7" key="1">
    <citation type="submission" date="2016-01" db="EMBL/GenBank/DDBJ databases">
        <title>Genome sequence of the yeast Holleya sinecauda.</title>
        <authorList>
            <person name="Dietrich F.S."/>
        </authorList>
    </citation>
    <scope>NUCLEOTIDE SEQUENCE [LARGE SCALE GENOMIC DNA]</scope>
    <source>
        <strain evidence="6 7">ATCC 58844</strain>
    </source>
</reference>
<dbReference type="InterPro" id="IPR034085">
    <property type="entry name" value="TOG"/>
</dbReference>
<keyword evidence="2" id="KW-0677">Repeat</keyword>
<evidence type="ECO:0000256" key="4">
    <source>
        <dbReference type="PROSITE-ProRule" id="PRU00103"/>
    </source>
</evidence>
<accession>A0A0X8HR25</accession>
<dbReference type="PANTHER" id="PTHR23346:SF7">
    <property type="entry name" value="STALLED RIBOSOME SENSOR GCN1"/>
    <property type="match status" value="1"/>
</dbReference>
<dbReference type="InterPro" id="IPR021133">
    <property type="entry name" value="HEAT_type_2"/>
</dbReference>
<dbReference type="Pfam" id="PF24987">
    <property type="entry name" value="HEAT_EF3_N"/>
    <property type="match status" value="1"/>
</dbReference>
<comment type="similarity">
    <text evidence="1">Belongs to the GCN1 family.</text>
</comment>
<dbReference type="PROSITE" id="PS50077">
    <property type="entry name" value="HEAT_REPEAT"/>
    <property type="match status" value="4"/>
</dbReference>
<feature type="domain" description="TOG" evidence="5">
    <location>
        <begin position="1633"/>
        <end position="1883"/>
    </location>
</feature>
<dbReference type="Pfam" id="PF24993">
    <property type="entry name" value="GNC1_N"/>
    <property type="match status" value="1"/>
</dbReference>
<dbReference type="InterPro" id="IPR056809">
    <property type="entry name" value="HEAT_GCN1_fung"/>
</dbReference>
<dbReference type="SUPFAM" id="SSF48371">
    <property type="entry name" value="ARM repeat"/>
    <property type="match status" value="4"/>
</dbReference>
<dbReference type="Pfam" id="PF25801">
    <property type="entry name" value="HEAT_GCN1_C_2"/>
    <property type="match status" value="1"/>
</dbReference>
<feature type="repeat" description="HEAT" evidence="4">
    <location>
        <begin position="1601"/>
        <end position="1646"/>
    </location>
</feature>
<sequence>MSTWEEIEPILERVCYDSLLNVRLPALETINELLKDGKLDEKVKIDRVICCLLNTYTLYQDSKSKKLVTEILLGILDKEPTYLVLYLDFINENVSVKICMKAVVDYLNVLEWIHAFWEFLGNDGAIFDENVSQLLQLHCIVTSRIQNALNEVESEKTSALKQNQHRRRIRMTVLQSSSKTLVKVLDADKHYVYVEKMCNIILKDHVKLKLPTTGVVVFMGSLAKAVLQLSAKKPAHYNAFKEKFEETYLEYLGAEAILGKTPLNPYSVETYVGTFMHEFVEEADFIKYIVPSVEKYNLRSPEHSFGLCTEMYSALDPKKVDLVKIITESKILTQIFTSLKSSKDVVKEAALKSLTAALRNLDQEYYSELHLRKVVDSSFTNMKSNLNVEYKSMIAKILYAIPTYSKVLSSVIVKSLSTYVTKETNESVLYLMLEAFYVHLNNLESVNEDLLKIVGNGLNSAKAPIKKLWILSLLANISGVSAKVVTRFENVLLDFVKDTLLRPTKTGSSAVLGVLSLWTHIRSLQLGELHTSLLNTIQGITSDPLTSNSVGYAWLQVTLSTQLPAVDRLRGVEILSDLFKSYPALIGNSIAGAIQHLCIAPTEKSGEMAMRYIIPVFTLVSQEIDDKNTLRDILVKLLIPSQYNEFHVKNGWASLVIKSKEDPSELVAAYSRQIVENSSQILLNKNLLDTDVAEAAAKAISYACFINPQAMSKKVIEVLKADLRTQPLASFTQQDLEIWRGEDGTLVVDVLELQNSKKLLDKNSKDYETLSWEQSIRQKQQLQRKNVKKLTKEEQALVNEQLEKEKAVRDQVFACKMSLHRAIQIISKLTQDAIQVDNGCSEWYSVAVTRLLQVLQQKNSIELMGSAILQTFFDLSNLVSANLGTTRSILGVTILRCYGVELPSNLTEHPLMELLSTVLFRVKFVSDKKRFDTTSLAYILPLLFKVLEEGKRVAILNADKPVNRSEFIEEDKEEEHLLLALEIIGSHAEAFENPSVPRKGIFSVLISLLALPSKAKLAKDCFITLCQNISDSATKSDLEFLLSNLISPHPFVRGTILEALDEEFSLQQFMTYSPEVFICMQEEEVSNKNRAEFIWQFNEFKIDEKLPLDLLKFFDQTDSGLRLFVAKAFALSVSYLQAENHNNVDKFLDVLMDFYVEKARPAEPILDEFGLVAISAADQRDPWEERSCSAIAFKYLAQLCQIENSVKLIGFLVQCGALGDRSLLVREEMKEAGIAIIDQFGSDQVEELIPIFERSLTTETETAVKENVIILYGSLARHLEAADPRINIIVDRLLATLDTPSSDVQQAVSQCISPLVPLFSDRVCDLMDTLFEKLYTSSSPVPIRQGAAWGIAGLTKGYGIRALSEFDMIRRLVEASEDKKDQHRRESTAYAFECLSRSLGKYFEPYVIEILPNILKNLGDPVPEVRSATAEATKAIMGQTTSFGVKKLVPVAVSNLEEISWRTKRGSVELLGNMAYLDPRQLSASLSTIVPEIVGVLKDSHKEVRKAADQSLKRFGEVIRNPEIQKLVPTLIKAIGDPTNHTEAALDALIKTQFCHYIDGPSLALIIHVIHRGMRDRSANTKRKACKIVGNMAILVDKKDLVPYLQQLIEEVETAMVDPVPQTRATAARALGALVERLGEDQFPDLIPRLLDTLSDDSKSGDRLGSAQALAEVISGLGVSKLDELLPTILAGVTNFRPYIREGFLPLLIFLPVCFGTQFSPYINQIIQPILSALADSDENIRDTAMKAGKLIVKNYATKAIDLLLPELERGMFDENERIRLSSVQLAGDLLFQVTGISSHNEFAEESEHDTEIKQQMVDILGHERHDMILSSLFICRNDTSGIVRASSLDIWKALVPNTPRTIKDILPTLTNVIVMNIASSSSTMRHITAQSLGDLVRRVGGNALSQILPNLEESIKDANDSSTKQGVCVALRELIASSNAAALDDFRGIIANIIRTSLVDGDETVRESAALSFDAYQETVGKIAIDEVIPYLLNKLESADSEYALLALQEVISTKSEIIFPILIPSLLTPPVDAFKARALGSLAEVAGIALYKRLSSIISSLVNALVDPTTDSESKISIETAMDKILLSVSSEDGVHPLMQQIMSLLKSEDNEKRVVILQRLPNYFNETVLDYSVYTPDIVTQAILSLDDKDSRIVQGNFEALTALVKRQDKEMLGKLVKPARQALKLVGEPNKDLAAFTLPNGPGCILPIFLQGLVYGSSEDRESSALAIADLVSKTPASNLRPFVTVITGPLIRVVGERFSSDIKAAILHALNVLFGKIPQFLRPFIPQLQRTFVKSLSDTSSELLRLRAAKALGTLIQYQPRVDPLIVELVTSAENAKDAGVRTATLKALLEVVSKAGSKMNSASKGMIVNLVEKEIFSSDTKFLVTYAKLIGSLSEILSAEESRNILNEKVLSAGFQGETGRFAILTLHAFLKDSPSHVFSANVIDRIIEYVLKATDSPDPYFSDNGITAIGKLMLMEGEVSSPHSNHKSETPFTIGEENIQKLVYQLAKCMLSAQSNSLDSRRLSLVVVRTLARYKYSECVERYLDQLGPSLFSCLRDPIIPVKLAAEKAYLAIFKLVEEVDMSTFKSWLSRQSTDPLTNSVGTPIPLRSISDYTKRVGSRLANVERERIQAGGDAETMYSDRFDDENEIWAVGGVELKTEEL</sequence>
<dbReference type="InterPro" id="IPR022716">
    <property type="entry name" value="Gcn1_N"/>
</dbReference>
<dbReference type="InterPro" id="IPR011989">
    <property type="entry name" value="ARM-like"/>
</dbReference>
<keyword evidence="7" id="KW-1185">Reference proteome</keyword>
<protein>
    <recommendedName>
        <fullName evidence="3">eIF-2-alpha kinase activator GCN1</fullName>
    </recommendedName>
</protein>
<evidence type="ECO:0000313" key="7">
    <source>
        <dbReference type="Proteomes" id="UP000243052"/>
    </source>
</evidence>
<dbReference type="STRING" id="45286.A0A0X8HR25"/>
<feature type="domain" description="TOG" evidence="5">
    <location>
        <begin position="1318"/>
        <end position="1548"/>
    </location>
</feature>
<dbReference type="SMART" id="SM01349">
    <property type="entry name" value="TOG"/>
    <property type="match status" value="2"/>
</dbReference>
<dbReference type="InterPro" id="IPR016024">
    <property type="entry name" value="ARM-type_fold"/>
</dbReference>
<dbReference type="PANTHER" id="PTHR23346">
    <property type="entry name" value="TRANSLATIONAL ACTIVATOR GCN1-RELATED"/>
    <property type="match status" value="1"/>
</dbReference>
<dbReference type="GO" id="GO:1904688">
    <property type="term" value="P:regulation of cytoplasmic translational initiation"/>
    <property type="evidence" value="ECO:0007669"/>
    <property type="project" value="UniProtKB-ARBA"/>
</dbReference>
<organism evidence="6 7">
    <name type="scientific">Eremothecium sinecaudum</name>
    <dbReference type="NCBI Taxonomy" id="45286"/>
    <lineage>
        <taxon>Eukaryota</taxon>
        <taxon>Fungi</taxon>
        <taxon>Dikarya</taxon>
        <taxon>Ascomycota</taxon>
        <taxon>Saccharomycotina</taxon>
        <taxon>Saccharomycetes</taxon>
        <taxon>Saccharomycetales</taxon>
        <taxon>Saccharomycetaceae</taxon>
        <taxon>Eremothecium</taxon>
    </lineage>
</organism>
<dbReference type="InterPro" id="IPR057546">
    <property type="entry name" value="HEAT_GCN1"/>
</dbReference>
<dbReference type="InterPro" id="IPR056810">
    <property type="entry name" value="GNC1-like_N"/>
</dbReference>
<dbReference type="Pfam" id="PF12074">
    <property type="entry name" value="Gcn1_N"/>
    <property type="match status" value="1"/>
</dbReference>
<proteinExistence type="inferred from homology"/>
<name>A0A0X8HR25_9SACH</name>
<evidence type="ECO:0000313" key="6">
    <source>
        <dbReference type="EMBL" id="AMD19874.1"/>
    </source>
</evidence>
<dbReference type="Proteomes" id="UP000243052">
    <property type="component" value="Chromosome iii"/>
</dbReference>
<evidence type="ECO:0000256" key="2">
    <source>
        <dbReference type="ARBA" id="ARBA00022737"/>
    </source>
</evidence>
<evidence type="ECO:0000259" key="5">
    <source>
        <dbReference type="SMART" id="SM01349"/>
    </source>
</evidence>